<reference evidence="2 3" key="1">
    <citation type="journal article" date="2019" name="Sci. Rep.">
        <title>Orb-weaving spider Araneus ventricosus genome elucidates the spidroin gene catalogue.</title>
        <authorList>
            <person name="Kono N."/>
            <person name="Nakamura H."/>
            <person name="Ohtoshi R."/>
            <person name="Moran D.A.P."/>
            <person name="Shinohara A."/>
            <person name="Yoshida Y."/>
            <person name="Fujiwara M."/>
            <person name="Mori M."/>
            <person name="Tomita M."/>
            <person name="Arakawa K."/>
        </authorList>
    </citation>
    <scope>NUCLEOTIDE SEQUENCE [LARGE SCALE GENOMIC DNA]</scope>
</reference>
<name>A0A4Y2MIC6_ARAVE</name>
<feature type="region of interest" description="Disordered" evidence="1">
    <location>
        <begin position="1"/>
        <end position="27"/>
    </location>
</feature>
<sequence length="120" mass="13267">MDTAKEVSGEQKLEAAEKDKEDITSNYEESNAGHQIFKGASTKTNLSCNRGVKLVITTSQQTCFASGLADYALLLCRKFAAKLPHQVCHDKLISRKIKLAASVHAIWEASYSTEDRIIFC</sequence>
<proteinExistence type="predicted"/>
<evidence type="ECO:0000256" key="1">
    <source>
        <dbReference type="SAM" id="MobiDB-lite"/>
    </source>
</evidence>
<accession>A0A4Y2MIC6</accession>
<protein>
    <submittedName>
        <fullName evidence="2">Uncharacterized protein</fullName>
    </submittedName>
</protein>
<feature type="compositionally biased region" description="Basic and acidic residues" evidence="1">
    <location>
        <begin position="1"/>
        <end position="23"/>
    </location>
</feature>
<gene>
    <name evidence="2" type="ORF">AVEN_165958_1</name>
</gene>
<dbReference type="AlphaFoldDB" id="A0A4Y2MIC6"/>
<organism evidence="2 3">
    <name type="scientific">Araneus ventricosus</name>
    <name type="common">Orbweaver spider</name>
    <name type="synonym">Epeira ventricosa</name>
    <dbReference type="NCBI Taxonomy" id="182803"/>
    <lineage>
        <taxon>Eukaryota</taxon>
        <taxon>Metazoa</taxon>
        <taxon>Ecdysozoa</taxon>
        <taxon>Arthropoda</taxon>
        <taxon>Chelicerata</taxon>
        <taxon>Arachnida</taxon>
        <taxon>Araneae</taxon>
        <taxon>Araneomorphae</taxon>
        <taxon>Entelegynae</taxon>
        <taxon>Araneoidea</taxon>
        <taxon>Araneidae</taxon>
        <taxon>Araneus</taxon>
    </lineage>
</organism>
<comment type="caution">
    <text evidence="2">The sequence shown here is derived from an EMBL/GenBank/DDBJ whole genome shotgun (WGS) entry which is preliminary data.</text>
</comment>
<keyword evidence="3" id="KW-1185">Reference proteome</keyword>
<evidence type="ECO:0000313" key="2">
    <source>
        <dbReference type="EMBL" id="GBN26194.1"/>
    </source>
</evidence>
<dbReference type="Proteomes" id="UP000499080">
    <property type="component" value="Unassembled WGS sequence"/>
</dbReference>
<evidence type="ECO:0000313" key="3">
    <source>
        <dbReference type="Proteomes" id="UP000499080"/>
    </source>
</evidence>
<dbReference type="EMBL" id="BGPR01204334">
    <property type="protein sequence ID" value="GBN26194.1"/>
    <property type="molecule type" value="Genomic_DNA"/>
</dbReference>